<evidence type="ECO:0000313" key="4">
    <source>
        <dbReference type="Proteomes" id="UP000281118"/>
    </source>
</evidence>
<dbReference type="Pfam" id="PF01569">
    <property type="entry name" value="PAP2"/>
    <property type="match status" value="1"/>
</dbReference>
<evidence type="ECO:0000313" key="3">
    <source>
        <dbReference type="EMBL" id="RUR67771.1"/>
    </source>
</evidence>
<keyword evidence="1" id="KW-0812">Transmembrane</keyword>
<dbReference type="CDD" id="cd03396">
    <property type="entry name" value="PAP2_like_6"/>
    <property type="match status" value="1"/>
</dbReference>
<feature type="transmembrane region" description="Helical" evidence="1">
    <location>
        <begin position="198"/>
        <end position="216"/>
    </location>
</feature>
<reference evidence="3 4" key="1">
    <citation type="submission" date="2018-12" db="EMBL/GenBank/DDBJ databases">
        <title>The genome sequences of Variovorax guangxiensis DSM 27352.</title>
        <authorList>
            <person name="Gao J."/>
            <person name="Sun J."/>
        </authorList>
    </citation>
    <scope>NUCLEOTIDE SEQUENCE [LARGE SCALE GENOMIC DNA]</scope>
    <source>
        <strain evidence="3 4">DSM 27352</strain>
    </source>
</reference>
<evidence type="ECO:0000259" key="2">
    <source>
        <dbReference type="Pfam" id="PF01569"/>
    </source>
</evidence>
<proteinExistence type="predicted"/>
<dbReference type="OrthoDB" id="7348799at2"/>
<dbReference type="Proteomes" id="UP000281118">
    <property type="component" value="Unassembled WGS sequence"/>
</dbReference>
<keyword evidence="1" id="KW-0472">Membrane</keyword>
<comment type="caution">
    <text evidence="3">The sequence shown here is derived from an EMBL/GenBank/DDBJ whole genome shotgun (WGS) entry which is preliminary data.</text>
</comment>
<dbReference type="AlphaFoldDB" id="A0A3S0X963"/>
<dbReference type="EMBL" id="RXFT01000004">
    <property type="protein sequence ID" value="RUR67771.1"/>
    <property type="molecule type" value="Genomic_DNA"/>
</dbReference>
<keyword evidence="1" id="KW-1133">Transmembrane helix</keyword>
<dbReference type="RefSeq" id="WP_126021926.1">
    <property type="nucleotide sequence ID" value="NZ_RXFT01000004.1"/>
</dbReference>
<name>A0A3S0X963_9BURK</name>
<feature type="transmembrane region" description="Helical" evidence="1">
    <location>
        <begin position="168"/>
        <end position="186"/>
    </location>
</feature>
<gene>
    <name evidence="3" type="ORF">EJP67_11965</name>
</gene>
<protein>
    <submittedName>
        <fullName evidence="3">Phosphatase PAP2 family protein</fullName>
    </submittedName>
</protein>
<dbReference type="InterPro" id="IPR036938">
    <property type="entry name" value="PAP2/HPO_sf"/>
</dbReference>
<sequence length="234" mass="25195">MTRPPIFRLGVFTLVALVALMAWDTTGGDLLLARMAGSQLGFPLRENPFMVHVMHEGARNLSWALVILLFAAIRWPFGVLRRLDTGSRAQLALTVLGSVIAVSMIKHASHTSCPWDLQEFGGVARYVSHWSWGVSDGGPGGCFPAGHASAAFAYVGGYFVLRRVSARAAAIWLWTAVAAGLVLGLAQQLRGAHYMSHTLWTAWVCWTVGLVIEMAVARFGSRSTNTAVPAHAGP</sequence>
<feature type="transmembrane region" description="Helical" evidence="1">
    <location>
        <begin position="62"/>
        <end position="79"/>
    </location>
</feature>
<dbReference type="InterPro" id="IPR000326">
    <property type="entry name" value="PAP2/HPO"/>
</dbReference>
<organism evidence="3 4">
    <name type="scientific">Variovorax guangxiensis</name>
    <dbReference type="NCBI Taxonomy" id="1775474"/>
    <lineage>
        <taxon>Bacteria</taxon>
        <taxon>Pseudomonadati</taxon>
        <taxon>Pseudomonadota</taxon>
        <taxon>Betaproteobacteria</taxon>
        <taxon>Burkholderiales</taxon>
        <taxon>Comamonadaceae</taxon>
        <taxon>Variovorax</taxon>
    </lineage>
</organism>
<evidence type="ECO:0000256" key="1">
    <source>
        <dbReference type="SAM" id="Phobius"/>
    </source>
</evidence>
<dbReference type="SUPFAM" id="SSF48317">
    <property type="entry name" value="Acid phosphatase/Vanadium-dependent haloperoxidase"/>
    <property type="match status" value="1"/>
</dbReference>
<accession>A0A3S0X963</accession>
<feature type="domain" description="Phosphatidic acid phosphatase type 2/haloperoxidase" evidence="2">
    <location>
        <begin position="90"/>
        <end position="212"/>
    </location>
</feature>